<dbReference type="InterPro" id="IPR011333">
    <property type="entry name" value="SKP1/BTB/POZ_sf"/>
</dbReference>
<dbReference type="SUPFAM" id="SSF54695">
    <property type="entry name" value="POZ domain"/>
    <property type="match status" value="1"/>
</dbReference>
<gene>
    <name evidence="2" type="ORF">THAOC_20990</name>
</gene>
<keyword evidence="3" id="KW-1185">Reference proteome</keyword>
<evidence type="ECO:0000259" key="1">
    <source>
        <dbReference type="PROSITE" id="PS50097"/>
    </source>
</evidence>
<dbReference type="EMBL" id="AGNL01024091">
    <property type="protein sequence ID" value="EJK58855.1"/>
    <property type="molecule type" value="Genomic_DNA"/>
</dbReference>
<dbReference type="PROSITE" id="PS50097">
    <property type="entry name" value="BTB"/>
    <property type="match status" value="1"/>
</dbReference>
<dbReference type="CDD" id="cd18186">
    <property type="entry name" value="BTB_POZ_ZBTB_KLHL-like"/>
    <property type="match status" value="1"/>
</dbReference>
<accession>K0S0K0</accession>
<dbReference type="Gene3D" id="3.30.710.10">
    <property type="entry name" value="Potassium Channel Kv1.1, Chain A"/>
    <property type="match status" value="1"/>
</dbReference>
<sequence length="264" mass="30287">MTDKEEKAKTPDQGPIITPSFLSRRLHKFGQPDLEVVIGSEQHLIRVHSLLMASVSDYVDTLLSSPAASASQRMQLTFPDIPADTWNKMIRFLEPRCVDQPNLDDMLEILPLYNKYQFHSVYRPTFLGPGIAMCDYILKSSVKQLVDRRRFDVVEDSPLYELISVAYHLEGINPDTKNDCKKWASGCLENLLNVNERTLRYLLPLPSGERRENIERYVFNFPWQGVPSKYGHSGDESRSERKHGKNEANGIRRVHRISLSLLVS</sequence>
<dbReference type="AlphaFoldDB" id="K0S0K0"/>
<organism evidence="2 3">
    <name type="scientific">Thalassiosira oceanica</name>
    <name type="common">Marine diatom</name>
    <dbReference type="NCBI Taxonomy" id="159749"/>
    <lineage>
        <taxon>Eukaryota</taxon>
        <taxon>Sar</taxon>
        <taxon>Stramenopiles</taxon>
        <taxon>Ochrophyta</taxon>
        <taxon>Bacillariophyta</taxon>
        <taxon>Coscinodiscophyceae</taxon>
        <taxon>Thalassiosirophycidae</taxon>
        <taxon>Thalassiosirales</taxon>
        <taxon>Thalassiosiraceae</taxon>
        <taxon>Thalassiosira</taxon>
    </lineage>
</organism>
<evidence type="ECO:0000313" key="2">
    <source>
        <dbReference type="EMBL" id="EJK58855.1"/>
    </source>
</evidence>
<reference evidence="2 3" key="1">
    <citation type="journal article" date="2012" name="Genome Biol.">
        <title>Genome and low-iron response of an oceanic diatom adapted to chronic iron limitation.</title>
        <authorList>
            <person name="Lommer M."/>
            <person name="Specht M."/>
            <person name="Roy A.S."/>
            <person name="Kraemer L."/>
            <person name="Andreson R."/>
            <person name="Gutowska M.A."/>
            <person name="Wolf J."/>
            <person name="Bergner S.V."/>
            <person name="Schilhabel M.B."/>
            <person name="Klostermeier U.C."/>
            <person name="Beiko R.G."/>
            <person name="Rosenstiel P."/>
            <person name="Hippler M."/>
            <person name="Laroche J."/>
        </authorList>
    </citation>
    <scope>NUCLEOTIDE SEQUENCE [LARGE SCALE GENOMIC DNA]</scope>
    <source>
        <strain evidence="2 3">CCMP1005</strain>
    </source>
</reference>
<proteinExistence type="predicted"/>
<evidence type="ECO:0000313" key="3">
    <source>
        <dbReference type="Proteomes" id="UP000266841"/>
    </source>
</evidence>
<dbReference type="Pfam" id="PF00651">
    <property type="entry name" value="BTB"/>
    <property type="match status" value="1"/>
</dbReference>
<feature type="domain" description="BTB" evidence="1">
    <location>
        <begin position="32"/>
        <end position="102"/>
    </location>
</feature>
<protein>
    <recommendedName>
        <fullName evidence="1">BTB domain-containing protein</fullName>
    </recommendedName>
</protein>
<comment type="caution">
    <text evidence="2">The sequence shown here is derived from an EMBL/GenBank/DDBJ whole genome shotgun (WGS) entry which is preliminary data.</text>
</comment>
<dbReference type="InterPro" id="IPR000210">
    <property type="entry name" value="BTB/POZ_dom"/>
</dbReference>
<dbReference type="Proteomes" id="UP000266841">
    <property type="component" value="Unassembled WGS sequence"/>
</dbReference>
<name>K0S0K0_THAOC</name>